<reference evidence="4" key="1">
    <citation type="submission" date="2021-04" db="EMBL/GenBank/DDBJ databases">
        <title>Isolation of p-tert-butylphenol degrading bacteria Sphingobium phenoxybenzoativorans Tas13 from active sludge.</title>
        <authorList>
            <person name="Li Y."/>
        </authorList>
    </citation>
    <scope>NUCLEOTIDE SEQUENCE</scope>
    <source>
        <strain evidence="4">Tas13</strain>
    </source>
</reference>
<evidence type="ECO:0000256" key="1">
    <source>
        <dbReference type="SAM" id="MobiDB-lite"/>
    </source>
</evidence>
<feature type="region of interest" description="Disordered" evidence="1">
    <location>
        <begin position="381"/>
        <end position="401"/>
    </location>
</feature>
<keyword evidence="5" id="KW-1185">Reference proteome</keyword>
<dbReference type="Proteomes" id="UP000681425">
    <property type="component" value="Chromosome"/>
</dbReference>
<dbReference type="Pfam" id="PF18566">
    <property type="entry name" value="Ldi"/>
    <property type="match status" value="1"/>
</dbReference>
<name>A0A975Q1J8_9SPHN</name>
<feature type="domain" description="Linalool dehydratase/isomerase" evidence="3">
    <location>
        <begin position="72"/>
        <end position="376"/>
    </location>
</feature>
<dbReference type="AlphaFoldDB" id="A0A975Q1J8"/>
<dbReference type="RefSeq" id="WP_070154779.1">
    <property type="nucleotide sequence ID" value="NZ_CP073910.1"/>
</dbReference>
<gene>
    <name evidence="4" type="ORF">KFK14_22830</name>
</gene>
<evidence type="ECO:0000313" key="5">
    <source>
        <dbReference type="Proteomes" id="UP000681425"/>
    </source>
</evidence>
<feature type="signal peptide" evidence="2">
    <location>
        <begin position="1"/>
        <end position="26"/>
    </location>
</feature>
<dbReference type="OrthoDB" id="3561361at2"/>
<evidence type="ECO:0000259" key="3">
    <source>
        <dbReference type="Pfam" id="PF18566"/>
    </source>
</evidence>
<evidence type="ECO:0000256" key="2">
    <source>
        <dbReference type="SAM" id="SignalP"/>
    </source>
</evidence>
<feature type="chain" id="PRO_5037126668" description="Linalool dehydratase/isomerase domain-containing protein" evidence="2">
    <location>
        <begin position="27"/>
        <end position="558"/>
    </location>
</feature>
<organism evidence="4 5">
    <name type="scientific">Sphingobium phenoxybenzoativorans</name>
    <dbReference type="NCBI Taxonomy" id="1592790"/>
    <lineage>
        <taxon>Bacteria</taxon>
        <taxon>Pseudomonadati</taxon>
        <taxon>Pseudomonadota</taxon>
        <taxon>Alphaproteobacteria</taxon>
        <taxon>Sphingomonadales</taxon>
        <taxon>Sphingomonadaceae</taxon>
        <taxon>Sphingobium</taxon>
    </lineage>
</organism>
<dbReference type="EMBL" id="CP073910">
    <property type="protein sequence ID" value="QUT05741.1"/>
    <property type="molecule type" value="Genomic_DNA"/>
</dbReference>
<sequence length="558" mass="61962">MKLLSRLGLLLTSCLTLTAAAPAALAAADPAYPALDGKQLGQVRNIVELARQPDHDWSDMKVGNRSAFDNSQFQIAWMYYALAVAQSQQTPAYRELYQATSDELIRKMTLPEVWALWGKIIEAPQFKKYLDQTKDWRDPVRAKNIMYSGHLLQMIGLYELLYQDGKYDKPDAITFAITGENPFVHTYNHESLAKIIHAQFFENAFAGIECEPNLVFAECNQHPVLGLMNYDQLHGTKLADVKTAFWDKAMSLGYLDTKKTKRFTGPYRLKEEQLVAFPSGWNDGWTGVTLHGWNRELVNQVYPMQRDAALPALLDQNPETFKNRWNQTSVSSDFGFLAAYSAEVGDQATTQKMLGFADTHFKPVWRDGRYLYPLNDPKVPGAPERLTGDEVPGSGSKTPPAPLTDDQLGDYLVGPLNGNALLAFARLNPGNGLWNLTNNLAGTYAVKGPQIVGVDYPKVLVNQAYYDQSRGVLAIGLAPGTDYRGSVTFNVRSLPKGSYTILLDGQPAASIAGRRIKPITEELAASWTKSGELNLALPLNEGRAIRIEKLRGDRIAAR</sequence>
<protein>
    <recommendedName>
        <fullName evidence="3">Linalool dehydratase/isomerase domain-containing protein</fullName>
    </recommendedName>
</protein>
<evidence type="ECO:0000313" key="4">
    <source>
        <dbReference type="EMBL" id="QUT05741.1"/>
    </source>
</evidence>
<accession>A0A975Q1J8</accession>
<dbReference type="InterPro" id="IPR041411">
    <property type="entry name" value="Ldi"/>
</dbReference>
<dbReference type="KEGG" id="spph:KFK14_22830"/>
<proteinExistence type="predicted"/>
<keyword evidence="2" id="KW-0732">Signal</keyword>